<proteinExistence type="predicted"/>
<gene>
    <name evidence="2" type="ORF">PTTG_02779</name>
</gene>
<dbReference type="OrthoDB" id="2507289at2759"/>
<reference evidence="2" key="2">
    <citation type="submission" date="2016-05" db="EMBL/GenBank/DDBJ databases">
        <title>Comparative analysis highlights variable genome content of wheat rusts and divergence of the mating loci.</title>
        <authorList>
            <person name="Cuomo C.A."/>
            <person name="Bakkeren G."/>
            <person name="Szabo L."/>
            <person name="Khalil H."/>
            <person name="Joly D."/>
            <person name="Goldberg J."/>
            <person name="Young S."/>
            <person name="Zeng Q."/>
            <person name="Fellers J."/>
        </authorList>
    </citation>
    <scope>NUCLEOTIDE SEQUENCE [LARGE SCALE GENOMIC DNA]</scope>
    <source>
        <strain evidence="2">1-1 BBBD Race 1</strain>
    </source>
</reference>
<evidence type="ECO:0000313" key="4">
    <source>
        <dbReference type="Proteomes" id="UP000005240"/>
    </source>
</evidence>
<feature type="compositionally biased region" description="Polar residues" evidence="1">
    <location>
        <begin position="109"/>
        <end position="126"/>
    </location>
</feature>
<sequence>MVYNFPRPAGGNPHQEKPAHLQARYRIVGQPPPPCKNHICPLALRSRSEQPAGYSTGQADTSSETQHEAAPTYQAKPDKPANSKPTFHGTHQTAPITCGDGTKPPCGQSPPQSDTPHFPGTHQTAPITCGDGTKPPCGQAKPAPVFPDTHQTAPVTCGDGTKPPCGQVSPPAIIRETAPIDCGDDTKGPCVITDPGREPPHPDLLPHPYVPLTCADGSKPPCGQIQSPSAHFPGTHQTAPVTCGDGTKPPCHSTNQAY</sequence>
<dbReference type="EnsemblFungi" id="PTTG_02779-t43_1">
    <property type="protein sequence ID" value="PTTG_02779-t43_1-p1"/>
    <property type="gene ID" value="PTTG_02779"/>
</dbReference>
<dbReference type="AlphaFoldDB" id="A0A180GX88"/>
<organism evidence="2">
    <name type="scientific">Puccinia triticina (isolate 1-1 / race 1 (BBBD))</name>
    <name type="common">Brown leaf rust fungus</name>
    <dbReference type="NCBI Taxonomy" id="630390"/>
    <lineage>
        <taxon>Eukaryota</taxon>
        <taxon>Fungi</taxon>
        <taxon>Dikarya</taxon>
        <taxon>Basidiomycota</taxon>
        <taxon>Pucciniomycotina</taxon>
        <taxon>Pucciniomycetes</taxon>
        <taxon>Pucciniales</taxon>
        <taxon>Pucciniaceae</taxon>
        <taxon>Puccinia</taxon>
    </lineage>
</organism>
<dbReference type="EMBL" id="ADAS02000018">
    <property type="protein sequence ID" value="OAV96603.1"/>
    <property type="molecule type" value="Genomic_DNA"/>
</dbReference>
<name>A0A180GX88_PUCT1</name>
<protein>
    <submittedName>
        <fullName evidence="2 3">Uncharacterized protein</fullName>
    </submittedName>
</protein>
<accession>A0A180GX88</accession>
<feature type="region of interest" description="Disordered" evidence="1">
    <location>
        <begin position="1"/>
        <end position="143"/>
    </location>
</feature>
<feature type="compositionally biased region" description="Polar residues" evidence="1">
    <location>
        <begin position="83"/>
        <end position="95"/>
    </location>
</feature>
<feature type="compositionally biased region" description="Polar residues" evidence="1">
    <location>
        <begin position="53"/>
        <end position="64"/>
    </location>
</feature>
<keyword evidence="4" id="KW-1185">Reference proteome</keyword>
<evidence type="ECO:0000313" key="3">
    <source>
        <dbReference type="EnsemblFungi" id="PTTG_02779-t43_1-p1"/>
    </source>
</evidence>
<evidence type="ECO:0000313" key="2">
    <source>
        <dbReference type="EMBL" id="OAV96603.1"/>
    </source>
</evidence>
<reference evidence="2" key="1">
    <citation type="submission" date="2009-11" db="EMBL/GenBank/DDBJ databases">
        <authorList>
            <consortium name="The Broad Institute Genome Sequencing Platform"/>
            <person name="Ward D."/>
            <person name="Feldgarden M."/>
            <person name="Earl A."/>
            <person name="Young S.K."/>
            <person name="Zeng Q."/>
            <person name="Koehrsen M."/>
            <person name="Alvarado L."/>
            <person name="Berlin A."/>
            <person name="Bochicchio J."/>
            <person name="Borenstein D."/>
            <person name="Chapman S.B."/>
            <person name="Chen Z."/>
            <person name="Engels R."/>
            <person name="Freedman E."/>
            <person name="Gellesch M."/>
            <person name="Goldberg J."/>
            <person name="Griggs A."/>
            <person name="Gujja S."/>
            <person name="Heilman E."/>
            <person name="Heiman D."/>
            <person name="Hepburn T."/>
            <person name="Howarth C."/>
            <person name="Jen D."/>
            <person name="Larson L."/>
            <person name="Lewis B."/>
            <person name="Mehta T."/>
            <person name="Park D."/>
            <person name="Pearson M."/>
            <person name="Roberts A."/>
            <person name="Saif S."/>
            <person name="Shea T."/>
            <person name="Shenoy N."/>
            <person name="Sisk P."/>
            <person name="Stolte C."/>
            <person name="Sykes S."/>
            <person name="Thomson T."/>
            <person name="Walk T."/>
            <person name="White J."/>
            <person name="Yandava C."/>
            <person name="Izard J."/>
            <person name="Baranova O.V."/>
            <person name="Blanton J.M."/>
            <person name="Tanner A.C."/>
            <person name="Dewhirst F.E."/>
            <person name="Haas B."/>
            <person name="Nusbaum C."/>
            <person name="Birren B."/>
        </authorList>
    </citation>
    <scope>NUCLEOTIDE SEQUENCE [LARGE SCALE GENOMIC DNA]</scope>
    <source>
        <strain evidence="2">1-1 BBBD Race 1</strain>
    </source>
</reference>
<reference evidence="3" key="4">
    <citation type="submission" date="2025-05" db="UniProtKB">
        <authorList>
            <consortium name="EnsemblFungi"/>
        </authorList>
    </citation>
    <scope>IDENTIFICATION</scope>
    <source>
        <strain evidence="3">isolate 1-1 / race 1 (BBBD)</strain>
    </source>
</reference>
<reference evidence="3 4" key="3">
    <citation type="journal article" date="2017" name="G3 (Bethesda)">
        <title>Comparative analysis highlights variable genome content of wheat rusts and divergence of the mating loci.</title>
        <authorList>
            <person name="Cuomo C.A."/>
            <person name="Bakkeren G."/>
            <person name="Khalil H.B."/>
            <person name="Panwar V."/>
            <person name="Joly D."/>
            <person name="Linning R."/>
            <person name="Sakthikumar S."/>
            <person name="Song X."/>
            <person name="Adiconis X."/>
            <person name="Fan L."/>
            <person name="Goldberg J.M."/>
            <person name="Levin J.Z."/>
            <person name="Young S."/>
            <person name="Zeng Q."/>
            <person name="Anikster Y."/>
            <person name="Bruce M."/>
            <person name="Wang M."/>
            <person name="Yin C."/>
            <person name="McCallum B."/>
            <person name="Szabo L.J."/>
            <person name="Hulbert S."/>
            <person name="Chen X."/>
            <person name="Fellers J.P."/>
        </authorList>
    </citation>
    <scope>NUCLEOTIDE SEQUENCE</scope>
    <source>
        <strain evidence="3">isolate 1-1 / race 1 (BBBD)</strain>
        <strain evidence="4">Isolate 1-1 / race 1 (BBBD)</strain>
    </source>
</reference>
<evidence type="ECO:0000256" key="1">
    <source>
        <dbReference type="SAM" id="MobiDB-lite"/>
    </source>
</evidence>
<dbReference type="Proteomes" id="UP000005240">
    <property type="component" value="Unassembled WGS sequence"/>
</dbReference>